<accession>A0AAN9V3D6</accession>
<gene>
    <name evidence="9" type="ORF">SLS62_000372</name>
</gene>
<evidence type="ECO:0000256" key="1">
    <source>
        <dbReference type="ARBA" id="ARBA00004141"/>
    </source>
</evidence>
<dbReference type="PANTHER" id="PTHR10165">
    <property type="entry name" value="LIPID PHOSPHATE PHOSPHATASE"/>
    <property type="match status" value="1"/>
</dbReference>
<keyword evidence="5 7" id="KW-0472">Membrane</keyword>
<comment type="subcellular location">
    <subcellularLocation>
        <location evidence="1">Membrane</location>
        <topology evidence="1">Multi-pass membrane protein</topology>
    </subcellularLocation>
</comment>
<feature type="transmembrane region" description="Helical" evidence="7">
    <location>
        <begin position="80"/>
        <end position="101"/>
    </location>
</feature>
<dbReference type="SUPFAM" id="SSF48317">
    <property type="entry name" value="Acid phosphatase/Vanadium-dependent haloperoxidase"/>
    <property type="match status" value="1"/>
</dbReference>
<proteinExistence type="inferred from homology"/>
<dbReference type="Gene3D" id="1.20.144.10">
    <property type="entry name" value="Phosphatidic acid phosphatase type 2/haloperoxidase"/>
    <property type="match status" value="1"/>
</dbReference>
<feature type="compositionally biased region" description="Basic and acidic residues" evidence="6">
    <location>
        <begin position="339"/>
        <end position="352"/>
    </location>
</feature>
<name>A0AAN9V3D6_9PEZI</name>
<feature type="domain" description="Phosphatidic acid phosphatase type 2/haloperoxidase" evidence="8">
    <location>
        <begin position="81"/>
        <end position="275"/>
    </location>
</feature>
<evidence type="ECO:0000313" key="10">
    <source>
        <dbReference type="Proteomes" id="UP001320420"/>
    </source>
</evidence>
<dbReference type="GO" id="GO:0016020">
    <property type="term" value="C:membrane"/>
    <property type="evidence" value="ECO:0007669"/>
    <property type="project" value="UniProtKB-SubCell"/>
</dbReference>
<dbReference type="GO" id="GO:0006644">
    <property type="term" value="P:phospholipid metabolic process"/>
    <property type="evidence" value="ECO:0007669"/>
    <property type="project" value="InterPro"/>
</dbReference>
<dbReference type="PANTHER" id="PTHR10165:SF84">
    <property type="entry name" value="PHOSPHATIDIC ACID PHOSPHATASE BETA"/>
    <property type="match status" value="1"/>
</dbReference>
<dbReference type="CDD" id="cd03390">
    <property type="entry name" value="PAP2_containing_1_like"/>
    <property type="match status" value="1"/>
</dbReference>
<feature type="region of interest" description="Disordered" evidence="6">
    <location>
        <begin position="331"/>
        <end position="360"/>
    </location>
</feature>
<feature type="transmembrane region" description="Helical" evidence="7">
    <location>
        <begin position="21"/>
        <end position="39"/>
    </location>
</feature>
<evidence type="ECO:0000256" key="5">
    <source>
        <dbReference type="ARBA" id="ARBA00023136"/>
    </source>
</evidence>
<dbReference type="EMBL" id="JAKJXP020000002">
    <property type="protein sequence ID" value="KAK7757360.1"/>
    <property type="molecule type" value="Genomic_DNA"/>
</dbReference>
<dbReference type="Proteomes" id="UP001320420">
    <property type="component" value="Unassembled WGS sequence"/>
</dbReference>
<dbReference type="GO" id="GO:0046839">
    <property type="term" value="P:phospholipid dephosphorylation"/>
    <property type="evidence" value="ECO:0007669"/>
    <property type="project" value="TreeGrafter"/>
</dbReference>
<evidence type="ECO:0000256" key="6">
    <source>
        <dbReference type="SAM" id="MobiDB-lite"/>
    </source>
</evidence>
<evidence type="ECO:0000259" key="8">
    <source>
        <dbReference type="SMART" id="SM00014"/>
    </source>
</evidence>
<feature type="transmembrane region" description="Helical" evidence="7">
    <location>
        <begin position="45"/>
        <end position="68"/>
    </location>
</feature>
<keyword evidence="3 7" id="KW-0812">Transmembrane</keyword>
<keyword evidence="10" id="KW-1185">Reference proteome</keyword>
<feature type="transmembrane region" description="Helical" evidence="7">
    <location>
        <begin position="229"/>
        <end position="251"/>
    </location>
</feature>
<dbReference type="AlphaFoldDB" id="A0AAN9V3D6"/>
<feature type="transmembrane region" description="Helical" evidence="7">
    <location>
        <begin position="257"/>
        <end position="278"/>
    </location>
</feature>
<comment type="similarity">
    <text evidence="2">Belongs to the PA-phosphatase related phosphoesterase family.</text>
</comment>
<reference evidence="9 10" key="1">
    <citation type="submission" date="2024-02" db="EMBL/GenBank/DDBJ databases">
        <title>De novo assembly and annotation of 12 fungi associated with fruit tree decline syndrome in Ontario, Canada.</title>
        <authorList>
            <person name="Sulman M."/>
            <person name="Ellouze W."/>
            <person name="Ilyukhin E."/>
        </authorList>
    </citation>
    <scope>NUCLEOTIDE SEQUENCE [LARGE SCALE GENOMIC DNA]</scope>
    <source>
        <strain evidence="9 10">M11/M66-122</strain>
    </source>
</reference>
<comment type="caution">
    <text evidence="9">The sequence shown here is derived from an EMBL/GenBank/DDBJ whole genome shotgun (WGS) entry which is preliminary data.</text>
</comment>
<organism evidence="9 10">
    <name type="scientific">Diatrype stigma</name>
    <dbReference type="NCBI Taxonomy" id="117547"/>
    <lineage>
        <taxon>Eukaryota</taxon>
        <taxon>Fungi</taxon>
        <taxon>Dikarya</taxon>
        <taxon>Ascomycota</taxon>
        <taxon>Pezizomycotina</taxon>
        <taxon>Sordariomycetes</taxon>
        <taxon>Xylariomycetidae</taxon>
        <taxon>Xylariales</taxon>
        <taxon>Diatrypaceae</taxon>
        <taxon>Diatrype</taxon>
    </lineage>
</organism>
<dbReference type="InterPro" id="IPR000326">
    <property type="entry name" value="PAP2/HPO"/>
</dbReference>
<evidence type="ECO:0000313" key="9">
    <source>
        <dbReference type="EMBL" id="KAK7757360.1"/>
    </source>
</evidence>
<evidence type="ECO:0000256" key="3">
    <source>
        <dbReference type="ARBA" id="ARBA00022692"/>
    </source>
</evidence>
<sequence length="381" mass="41245">MIIIAAITAVIYRQKSVGTRLFPLTVLGTGEVVYPQFAYPYRPQFIAPWLDALLAAAVPVVVILLAQVRVRSFWDANNGIVGLVYALLASSCFQVFMKWVVGGLRPHFYDACQPDPSLTSGIPAAPATAMSPASVPGPVSQFDNNASSRRVLNLNPVWDLKLRNGGEIGLGYQHYMYTTEICRGSAESVRNALQSFPSGHATTIFAGMVFLSLYLNAKLKVFADHHAPLWKLVALWLPVLGACLVAGSLTVDHSHNWYDIVAGAAIGTAFAVSAYRMVYAAVWDWRFNHIPLNRSAAFVPGYPVSGLGRCDDCEGADAVFTKQAGWGTAIPGPRQCQGGREKSPAQIRDRNGDGFSGRNGQNVAYPQCTAHIPCVRGDEMV</sequence>
<dbReference type="InterPro" id="IPR036938">
    <property type="entry name" value="PAP2/HPO_sf"/>
</dbReference>
<keyword evidence="4 7" id="KW-1133">Transmembrane helix</keyword>
<protein>
    <recommendedName>
        <fullName evidence="8">Phosphatidic acid phosphatase type 2/haloperoxidase domain-containing protein</fullName>
    </recommendedName>
</protein>
<evidence type="ECO:0000256" key="7">
    <source>
        <dbReference type="SAM" id="Phobius"/>
    </source>
</evidence>
<feature type="transmembrane region" description="Helical" evidence="7">
    <location>
        <begin position="198"/>
        <end position="217"/>
    </location>
</feature>
<dbReference type="SMART" id="SM00014">
    <property type="entry name" value="acidPPc"/>
    <property type="match status" value="1"/>
</dbReference>
<dbReference type="Pfam" id="PF01569">
    <property type="entry name" value="PAP2"/>
    <property type="match status" value="1"/>
</dbReference>
<dbReference type="InterPro" id="IPR043216">
    <property type="entry name" value="PAP-like"/>
</dbReference>
<evidence type="ECO:0000256" key="2">
    <source>
        <dbReference type="ARBA" id="ARBA00008816"/>
    </source>
</evidence>
<dbReference type="GO" id="GO:0008195">
    <property type="term" value="F:phosphatidate phosphatase activity"/>
    <property type="evidence" value="ECO:0007669"/>
    <property type="project" value="TreeGrafter"/>
</dbReference>
<evidence type="ECO:0000256" key="4">
    <source>
        <dbReference type="ARBA" id="ARBA00022989"/>
    </source>
</evidence>